<protein>
    <recommendedName>
        <fullName evidence="5">FLYWCH-type domain-containing protein</fullName>
    </recommendedName>
</protein>
<evidence type="ECO:0000256" key="2">
    <source>
        <dbReference type="SAM" id="Phobius"/>
    </source>
</evidence>
<feature type="compositionally biased region" description="Basic and acidic residues" evidence="1">
    <location>
        <begin position="270"/>
        <end position="279"/>
    </location>
</feature>
<proteinExistence type="predicted"/>
<feature type="transmembrane region" description="Helical" evidence="2">
    <location>
        <begin position="162"/>
        <end position="181"/>
    </location>
</feature>
<comment type="caution">
    <text evidence="3">The sequence shown here is derived from an EMBL/GenBank/DDBJ whole genome shotgun (WGS) entry which is preliminary data.</text>
</comment>
<organism evidence="3 4">
    <name type="scientific">Phytophthora nicotianae P10297</name>
    <dbReference type="NCBI Taxonomy" id="1317064"/>
    <lineage>
        <taxon>Eukaryota</taxon>
        <taxon>Sar</taxon>
        <taxon>Stramenopiles</taxon>
        <taxon>Oomycota</taxon>
        <taxon>Peronosporomycetes</taxon>
        <taxon>Peronosporales</taxon>
        <taxon>Peronosporaceae</taxon>
        <taxon>Phytophthora</taxon>
    </lineage>
</organism>
<dbReference type="EMBL" id="ANIY01004607">
    <property type="protein sequence ID" value="ETP28508.1"/>
    <property type="molecule type" value="Genomic_DNA"/>
</dbReference>
<evidence type="ECO:0000313" key="3">
    <source>
        <dbReference type="EMBL" id="ETP28508.1"/>
    </source>
</evidence>
<accession>W2Y1K4</accession>
<evidence type="ECO:0000256" key="1">
    <source>
        <dbReference type="SAM" id="MobiDB-lite"/>
    </source>
</evidence>
<keyword evidence="2" id="KW-0472">Membrane</keyword>
<feature type="region of interest" description="Disordered" evidence="1">
    <location>
        <begin position="337"/>
        <end position="361"/>
    </location>
</feature>
<dbReference type="Gene3D" id="2.20.25.240">
    <property type="match status" value="1"/>
</dbReference>
<reference evidence="3 4" key="1">
    <citation type="submission" date="2013-11" db="EMBL/GenBank/DDBJ databases">
        <title>The Genome Sequence of Phytophthora parasitica P10297.</title>
        <authorList>
            <consortium name="The Broad Institute Genomics Platform"/>
            <person name="Russ C."/>
            <person name="Tyler B."/>
            <person name="Panabieres F."/>
            <person name="Shan W."/>
            <person name="Tripathy S."/>
            <person name="Grunwald N."/>
            <person name="Machado M."/>
            <person name="Johnson C.S."/>
            <person name="Walker B."/>
            <person name="Young S.K."/>
            <person name="Zeng Q."/>
            <person name="Gargeya S."/>
            <person name="Fitzgerald M."/>
            <person name="Haas B."/>
            <person name="Abouelleil A."/>
            <person name="Allen A.W."/>
            <person name="Alvarado L."/>
            <person name="Arachchi H.M."/>
            <person name="Berlin A.M."/>
            <person name="Chapman S.B."/>
            <person name="Gainer-Dewar J."/>
            <person name="Goldberg J."/>
            <person name="Griggs A."/>
            <person name="Gujja S."/>
            <person name="Hansen M."/>
            <person name="Howarth C."/>
            <person name="Imamovic A."/>
            <person name="Ireland A."/>
            <person name="Larimer J."/>
            <person name="McCowan C."/>
            <person name="Murphy C."/>
            <person name="Pearson M."/>
            <person name="Poon T.W."/>
            <person name="Priest M."/>
            <person name="Roberts A."/>
            <person name="Saif S."/>
            <person name="Shea T."/>
            <person name="Sisk P."/>
            <person name="Sykes S."/>
            <person name="Wortman J."/>
            <person name="Nusbaum C."/>
            <person name="Birren B."/>
        </authorList>
    </citation>
    <scope>NUCLEOTIDE SEQUENCE [LARGE SCALE GENOMIC DNA]</scope>
    <source>
        <strain evidence="3 4">P10297</strain>
    </source>
</reference>
<gene>
    <name evidence="3" type="ORF">F442_22197</name>
</gene>
<name>W2Y1K4_PHYNI</name>
<sequence length="593" mass="66297">MDLKDLWDATVGEYVRWDLWPAYLSAVLVWGLTSPLRDVGVAFALQVWRVTHMNGDLWRLSALRYHDMITNEELRGLDGPTYAYALWNGLFAVPALVLRDRQEEYGRYAYVLRSWWTAYRVTYGEYLPCLTVLTFRSVGRYVCAFGEAIAAMWSRCYEFGEGGFWIAVILVSLSLFLPMALYEALEYVSCGPVGLFLLLLLFNTLNLAFSWTDSYVIVSLIIVGIGLFSHGWHLCAESTVMRRVTPFALATNALDSVQRNAALRVRTEHANAERLRAPDSEDYPADDGGTSENETLEEGERPHSEASPPDILEDFTAVEVFVADVLRGLRTLSQRPVRRGRRTPGRGDCPIPGNTSGVPEGRPLGMVPGPAEDGLVLLSIPSPTTRGTQGPAEEVDAFDLESSGRKTRSCPTPCYYRTTPTYTSPSNINPLPARPRQEKVYDTYSVRSRYNGTVYYICSHFRSASCPARLIVKSSGAIEEVGEHACVRESETVIEATEEMREVLEALATTDMSVAPSAVRKAAIRHLHRNHGENTSLRYLPRHRAVSFVKNVRKGLTGADVFRAIELEPTVFVSPDDERPFLQFHYIYAHAGA</sequence>
<evidence type="ECO:0008006" key="5">
    <source>
        <dbReference type="Google" id="ProtNLM"/>
    </source>
</evidence>
<feature type="transmembrane region" description="Helical" evidence="2">
    <location>
        <begin position="187"/>
        <end position="208"/>
    </location>
</feature>
<dbReference type="Proteomes" id="UP000018948">
    <property type="component" value="Unassembled WGS sequence"/>
</dbReference>
<evidence type="ECO:0000313" key="4">
    <source>
        <dbReference type="Proteomes" id="UP000018948"/>
    </source>
</evidence>
<feature type="transmembrane region" description="Helical" evidence="2">
    <location>
        <begin position="215"/>
        <end position="234"/>
    </location>
</feature>
<keyword evidence="2" id="KW-0812">Transmembrane</keyword>
<dbReference type="AlphaFoldDB" id="W2Y1K4"/>
<keyword evidence="2" id="KW-1133">Transmembrane helix</keyword>
<feature type="region of interest" description="Disordered" evidence="1">
    <location>
        <begin position="270"/>
        <end position="310"/>
    </location>
</feature>